<dbReference type="AlphaFoldDB" id="A0A0D2J2H8"/>
<evidence type="ECO:0000256" key="6">
    <source>
        <dbReference type="RuleBase" id="RU000461"/>
    </source>
</evidence>
<keyword evidence="7" id="KW-1133">Transmembrane helix</keyword>
<keyword evidence="7" id="KW-0812">Transmembrane</keyword>
<name>A0A0D2J2H8_9EURO</name>
<dbReference type="InterPro" id="IPR050121">
    <property type="entry name" value="Cytochrome_P450_monoxygenase"/>
</dbReference>
<dbReference type="PANTHER" id="PTHR24305">
    <property type="entry name" value="CYTOCHROME P450"/>
    <property type="match status" value="1"/>
</dbReference>
<dbReference type="GO" id="GO:0044550">
    <property type="term" value="P:secondary metabolite biosynthetic process"/>
    <property type="evidence" value="ECO:0007669"/>
    <property type="project" value="UniProtKB-ARBA"/>
</dbReference>
<keyword evidence="4 5" id="KW-0408">Iron</keyword>
<dbReference type="PANTHER" id="PTHR24305:SF235">
    <property type="entry name" value="CYTOCHROME P450 MONOOXYGENASE APDB-RELATED"/>
    <property type="match status" value="1"/>
</dbReference>
<feature type="binding site" description="axial binding residue" evidence="5">
    <location>
        <position position="459"/>
    </location>
    <ligand>
        <name>heme</name>
        <dbReference type="ChEBI" id="CHEBI:30413"/>
    </ligand>
    <ligandPart>
        <name>Fe</name>
        <dbReference type="ChEBI" id="CHEBI:18248"/>
    </ligandPart>
</feature>
<keyword evidence="5 6" id="KW-0349">Heme</keyword>
<keyword evidence="3 6" id="KW-0560">Oxidoreductase</keyword>
<evidence type="ECO:0000256" key="1">
    <source>
        <dbReference type="ARBA" id="ARBA00001971"/>
    </source>
</evidence>
<reference evidence="8 9" key="1">
    <citation type="submission" date="2015-01" db="EMBL/GenBank/DDBJ databases">
        <title>The Genome Sequence of Rhinocladiella mackenzie CBS 650.93.</title>
        <authorList>
            <consortium name="The Broad Institute Genomics Platform"/>
            <person name="Cuomo C."/>
            <person name="de Hoog S."/>
            <person name="Gorbushina A."/>
            <person name="Stielow B."/>
            <person name="Teixiera M."/>
            <person name="Abouelleil A."/>
            <person name="Chapman S.B."/>
            <person name="Priest M."/>
            <person name="Young S.K."/>
            <person name="Wortman J."/>
            <person name="Nusbaum C."/>
            <person name="Birren B."/>
        </authorList>
    </citation>
    <scope>NUCLEOTIDE SEQUENCE [LARGE SCALE GENOMIC DNA]</scope>
    <source>
        <strain evidence="8 9">CBS 650.93</strain>
    </source>
</reference>
<dbReference type="GO" id="GO:0016705">
    <property type="term" value="F:oxidoreductase activity, acting on paired donors, with incorporation or reduction of molecular oxygen"/>
    <property type="evidence" value="ECO:0007669"/>
    <property type="project" value="InterPro"/>
</dbReference>
<protein>
    <recommendedName>
        <fullName evidence="10">Cytochrome P450 monooxygenase</fullName>
    </recommendedName>
</protein>
<dbReference type="Proteomes" id="UP000053617">
    <property type="component" value="Unassembled WGS sequence"/>
</dbReference>
<evidence type="ECO:0008006" key="10">
    <source>
        <dbReference type="Google" id="ProtNLM"/>
    </source>
</evidence>
<dbReference type="PROSITE" id="PS00086">
    <property type="entry name" value="CYTOCHROME_P450"/>
    <property type="match status" value="1"/>
</dbReference>
<dbReference type="InterPro" id="IPR001128">
    <property type="entry name" value="Cyt_P450"/>
</dbReference>
<organism evidence="8 9">
    <name type="scientific">Rhinocladiella mackenziei CBS 650.93</name>
    <dbReference type="NCBI Taxonomy" id="1442369"/>
    <lineage>
        <taxon>Eukaryota</taxon>
        <taxon>Fungi</taxon>
        <taxon>Dikarya</taxon>
        <taxon>Ascomycota</taxon>
        <taxon>Pezizomycotina</taxon>
        <taxon>Eurotiomycetes</taxon>
        <taxon>Chaetothyriomycetidae</taxon>
        <taxon>Chaetothyriales</taxon>
        <taxon>Herpotrichiellaceae</taxon>
        <taxon>Rhinocladiella</taxon>
    </lineage>
</organism>
<dbReference type="STRING" id="1442369.A0A0D2J2H8"/>
<keyword evidence="7" id="KW-0472">Membrane</keyword>
<evidence type="ECO:0000313" key="9">
    <source>
        <dbReference type="Proteomes" id="UP000053617"/>
    </source>
</evidence>
<dbReference type="VEuPathDB" id="FungiDB:Z518_06670"/>
<dbReference type="InterPro" id="IPR017972">
    <property type="entry name" value="Cyt_P450_CS"/>
</dbReference>
<evidence type="ECO:0000256" key="2">
    <source>
        <dbReference type="ARBA" id="ARBA00022723"/>
    </source>
</evidence>
<keyword evidence="6" id="KW-0503">Monooxygenase</keyword>
<dbReference type="Gene3D" id="1.10.630.10">
    <property type="entry name" value="Cytochrome P450"/>
    <property type="match status" value="1"/>
</dbReference>
<comment type="cofactor">
    <cofactor evidence="1 5">
        <name>heme</name>
        <dbReference type="ChEBI" id="CHEBI:30413"/>
    </cofactor>
</comment>
<evidence type="ECO:0000313" key="8">
    <source>
        <dbReference type="EMBL" id="KIX03120.1"/>
    </source>
</evidence>
<dbReference type="GO" id="GO:0004497">
    <property type="term" value="F:monooxygenase activity"/>
    <property type="evidence" value="ECO:0007669"/>
    <property type="project" value="UniProtKB-KW"/>
</dbReference>
<dbReference type="GO" id="GO:0005506">
    <property type="term" value="F:iron ion binding"/>
    <property type="evidence" value="ECO:0007669"/>
    <property type="project" value="InterPro"/>
</dbReference>
<feature type="transmembrane region" description="Helical" evidence="7">
    <location>
        <begin position="12"/>
        <end position="33"/>
    </location>
</feature>
<dbReference type="GO" id="GO:0020037">
    <property type="term" value="F:heme binding"/>
    <property type="evidence" value="ECO:0007669"/>
    <property type="project" value="InterPro"/>
</dbReference>
<dbReference type="PRINTS" id="PR00463">
    <property type="entry name" value="EP450I"/>
</dbReference>
<sequence>MTDTTFLLRPAAGWGLVLLPVVYYSAVLIYRLFFSPLSKIPGPWITRISGIPEANALKDKRRTEWANCLFAQYPDAVAIRTGPNAVSFNHPDAVKAIYGHGKGAEGFGKSSWYDSFSTTGESLFSTRSKKRHAMKRRMVAHGFSMQSLSLFEPFVDITIQSFLQRMDAFASTQQPFDIYFWFELFTMDLMGELAFGQNFGALQDGKPARYSTLVELSQRFANLSGMLPFGKHSVNVLSWTPLPYVQRLWKARVEYLEYARMALEKRFQDDRQRILPSGKPRQDIMQRFIEAVDPETGTRMDFPELRAEASSLMVAGASTGSVTMNWMTYYLCKNPSVKTRIVRQLEEMFPDNLDASVPLSFAKLQGLNLLEATEIECLRMHPPIGYAMPRMTPPSGAVICGVYVPGNVDVGVPAAIIGRNPDVYRDPDTWTPDRWLDEKVDLATMKTCFLGFGFGSRQCIGRNVANQFIMKMIAVLLLRYEIRLEDPDLVLGTKEFTILKPDKKYNVVLRPRKANLTAIHY</sequence>
<dbReference type="SUPFAM" id="SSF48264">
    <property type="entry name" value="Cytochrome P450"/>
    <property type="match status" value="1"/>
</dbReference>
<dbReference type="OrthoDB" id="1470350at2759"/>
<dbReference type="PRINTS" id="PR00385">
    <property type="entry name" value="P450"/>
</dbReference>
<evidence type="ECO:0000256" key="4">
    <source>
        <dbReference type="ARBA" id="ARBA00023004"/>
    </source>
</evidence>
<dbReference type="InterPro" id="IPR036396">
    <property type="entry name" value="Cyt_P450_sf"/>
</dbReference>
<keyword evidence="2 5" id="KW-0479">Metal-binding</keyword>
<dbReference type="HOGENOM" id="CLU_001570_14_11_1"/>
<proteinExistence type="inferred from homology"/>
<dbReference type="GeneID" id="25294741"/>
<accession>A0A0D2J2H8</accession>
<evidence type="ECO:0000256" key="7">
    <source>
        <dbReference type="SAM" id="Phobius"/>
    </source>
</evidence>
<dbReference type="EMBL" id="KN847479">
    <property type="protein sequence ID" value="KIX03120.1"/>
    <property type="molecule type" value="Genomic_DNA"/>
</dbReference>
<evidence type="ECO:0000256" key="3">
    <source>
        <dbReference type="ARBA" id="ARBA00023002"/>
    </source>
</evidence>
<gene>
    <name evidence="8" type="ORF">Z518_06670</name>
</gene>
<dbReference type="RefSeq" id="XP_013270256.1">
    <property type="nucleotide sequence ID" value="XM_013414802.1"/>
</dbReference>
<keyword evidence="9" id="KW-1185">Reference proteome</keyword>
<comment type="similarity">
    <text evidence="6">Belongs to the cytochrome P450 family.</text>
</comment>
<dbReference type="Pfam" id="PF00067">
    <property type="entry name" value="p450"/>
    <property type="match status" value="1"/>
</dbReference>
<evidence type="ECO:0000256" key="5">
    <source>
        <dbReference type="PIRSR" id="PIRSR602401-1"/>
    </source>
</evidence>
<dbReference type="InterPro" id="IPR002401">
    <property type="entry name" value="Cyt_P450_E_grp-I"/>
</dbReference>